<dbReference type="PANTHER" id="PTHR30146:SF109">
    <property type="entry name" value="HTH-TYPE TRANSCRIPTIONAL REGULATOR GALS"/>
    <property type="match status" value="1"/>
</dbReference>
<organism evidence="5 6">
    <name type="scientific">Lederbergia ruris</name>
    <dbReference type="NCBI Taxonomy" id="217495"/>
    <lineage>
        <taxon>Bacteria</taxon>
        <taxon>Bacillati</taxon>
        <taxon>Bacillota</taxon>
        <taxon>Bacilli</taxon>
        <taxon>Bacillales</taxon>
        <taxon>Bacillaceae</taxon>
        <taxon>Lederbergia</taxon>
    </lineage>
</organism>
<evidence type="ECO:0000259" key="4">
    <source>
        <dbReference type="PROSITE" id="PS50932"/>
    </source>
</evidence>
<feature type="domain" description="HTH lacI-type" evidence="4">
    <location>
        <begin position="3"/>
        <end position="57"/>
    </location>
</feature>
<evidence type="ECO:0000256" key="1">
    <source>
        <dbReference type="ARBA" id="ARBA00023015"/>
    </source>
</evidence>
<dbReference type="PROSITE" id="PS50932">
    <property type="entry name" value="HTH_LACI_2"/>
    <property type="match status" value="1"/>
</dbReference>
<dbReference type="Pfam" id="PF13377">
    <property type="entry name" value="Peripla_BP_3"/>
    <property type="match status" value="1"/>
</dbReference>
<dbReference type="InterPro" id="IPR000843">
    <property type="entry name" value="HTH_LacI"/>
</dbReference>
<dbReference type="Gene3D" id="1.10.260.40">
    <property type="entry name" value="lambda repressor-like DNA-binding domains"/>
    <property type="match status" value="1"/>
</dbReference>
<dbReference type="RefSeq" id="WP_212965684.1">
    <property type="nucleotide sequence ID" value="NZ_BORB01000006.1"/>
</dbReference>
<dbReference type="InterPro" id="IPR010982">
    <property type="entry name" value="Lambda_DNA-bd_dom_sf"/>
</dbReference>
<dbReference type="CDD" id="cd01392">
    <property type="entry name" value="HTH_LacI"/>
    <property type="match status" value="1"/>
</dbReference>
<dbReference type="Pfam" id="PF00356">
    <property type="entry name" value="LacI"/>
    <property type="match status" value="1"/>
</dbReference>
<evidence type="ECO:0000256" key="3">
    <source>
        <dbReference type="ARBA" id="ARBA00023163"/>
    </source>
</evidence>
<dbReference type="InterPro" id="IPR046335">
    <property type="entry name" value="LacI/GalR-like_sensor"/>
</dbReference>
<dbReference type="EMBL" id="BORB01000006">
    <property type="protein sequence ID" value="GIN56718.1"/>
    <property type="molecule type" value="Genomic_DNA"/>
</dbReference>
<accession>A0ABQ4KFG8</accession>
<gene>
    <name evidence="5" type="primary">malR_2</name>
    <name evidence="5" type="ORF">J8TS2_10370</name>
</gene>
<keyword evidence="1" id="KW-0805">Transcription regulation</keyword>
<comment type="caution">
    <text evidence="5">The sequence shown here is derived from an EMBL/GenBank/DDBJ whole genome shotgun (WGS) entry which is preliminary data.</text>
</comment>
<dbReference type="SUPFAM" id="SSF53822">
    <property type="entry name" value="Periplasmic binding protein-like I"/>
    <property type="match status" value="1"/>
</dbReference>
<evidence type="ECO:0000313" key="6">
    <source>
        <dbReference type="Proteomes" id="UP000679950"/>
    </source>
</evidence>
<name>A0ABQ4KFG8_9BACI</name>
<sequence>MSITIKDVAKYANVAPSTVSRVIADSPRISEETKNKVKIAMEELGYHPNLIARSLVSRATNVLGLVMPESVDVVFQNPFFSSVLQGLSESAHEKTYALQMTTGKTKDEIFQEVVEMVQGRRVDGLVLLNSYVEDRLTSYLMKCDFPFVIIGKPYRNEERITYIDNDNFRAAKEATEYLLSLHHERIAFIGGSPELVVTVDRLNGYEKALDNAGIKLRDSVYAAFLKKGGQEAVVELLKREEPPTALIVSDDLMALGVLQMLGEMGISIGEEMSIVSFNNAFLARMTQPPLTSVDINIFSLGYEAAKNLILKIENPQEPIKRIIIPHQLVVRSSSAPQKLKNK</sequence>
<dbReference type="PANTHER" id="PTHR30146">
    <property type="entry name" value="LACI-RELATED TRANSCRIPTIONAL REPRESSOR"/>
    <property type="match status" value="1"/>
</dbReference>
<protein>
    <submittedName>
        <fullName evidence="5">LacI family transcriptional regulator</fullName>
    </submittedName>
</protein>
<dbReference type="SUPFAM" id="SSF47413">
    <property type="entry name" value="lambda repressor-like DNA-binding domains"/>
    <property type="match status" value="1"/>
</dbReference>
<keyword evidence="6" id="KW-1185">Reference proteome</keyword>
<proteinExistence type="predicted"/>
<dbReference type="Proteomes" id="UP000679950">
    <property type="component" value="Unassembled WGS sequence"/>
</dbReference>
<dbReference type="SMART" id="SM00354">
    <property type="entry name" value="HTH_LACI"/>
    <property type="match status" value="1"/>
</dbReference>
<evidence type="ECO:0000256" key="2">
    <source>
        <dbReference type="ARBA" id="ARBA00023125"/>
    </source>
</evidence>
<dbReference type="Gene3D" id="3.40.50.2300">
    <property type="match status" value="2"/>
</dbReference>
<dbReference type="InterPro" id="IPR028082">
    <property type="entry name" value="Peripla_BP_I"/>
</dbReference>
<keyword evidence="2" id="KW-0238">DNA-binding</keyword>
<dbReference type="CDD" id="cd06294">
    <property type="entry name" value="PBP1_MalR-like"/>
    <property type="match status" value="1"/>
</dbReference>
<keyword evidence="3" id="KW-0804">Transcription</keyword>
<evidence type="ECO:0000313" key="5">
    <source>
        <dbReference type="EMBL" id="GIN56718.1"/>
    </source>
</evidence>
<reference evidence="5 6" key="1">
    <citation type="submission" date="2021-03" db="EMBL/GenBank/DDBJ databases">
        <title>Antimicrobial resistance genes in bacteria isolated from Japanese honey, and their potential for conferring macrolide and lincosamide resistance in the American foulbrood pathogen Paenibacillus larvae.</title>
        <authorList>
            <person name="Okamoto M."/>
            <person name="Kumagai M."/>
            <person name="Kanamori H."/>
            <person name="Takamatsu D."/>
        </authorList>
    </citation>
    <scope>NUCLEOTIDE SEQUENCE [LARGE SCALE GENOMIC DNA]</scope>
    <source>
        <strain evidence="5 6">J8TS2</strain>
    </source>
</reference>